<protein>
    <recommendedName>
        <fullName evidence="4">DUF3857 domain-containing protein</fullName>
    </recommendedName>
</protein>
<evidence type="ECO:0000256" key="1">
    <source>
        <dbReference type="SAM" id="SignalP"/>
    </source>
</evidence>
<feature type="signal peptide" evidence="1">
    <location>
        <begin position="1"/>
        <end position="20"/>
    </location>
</feature>
<evidence type="ECO:0000313" key="2">
    <source>
        <dbReference type="EMBL" id="MBE9466115.1"/>
    </source>
</evidence>
<keyword evidence="3" id="KW-1185">Reference proteome</keyword>
<dbReference type="EMBL" id="JACYGY010000002">
    <property type="protein sequence ID" value="MBE9466115.1"/>
    <property type="molecule type" value="Genomic_DNA"/>
</dbReference>
<evidence type="ECO:0000313" key="3">
    <source>
        <dbReference type="Proteomes" id="UP000634134"/>
    </source>
</evidence>
<dbReference type="RefSeq" id="WP_194124370.1">
    <property type="nucleotide sequence ID" value="NZ_JACYGY010000002.1"/>
</dbReference>
<name>A0ABR9WKV5_9BACT</name>
<proteinExistence type="predicted"/>
<dbReference type="Proteomes" id="UP000634134">
    <property type="component" value="Unassembled WGS sequence"/>
</dbReference>
<feature type="chain" id="PRO_5045597595" description="DUF3857 domain-containing protein" evidence="1">
    <location>
        <begin position="21"/>
        <end position="524"/>
    </location>
</feature>
<sequence length="524" mass="60537">MRKYILCFLTFLLSGFYVKAQQSKAREVVNLALKKHTAGKVLNQYELSVVYEKPGKAPSTLIQPDPFLQLIDSMMIAMPDSQRKEMEVQMVEVKKRMFEDIDDMYAETKKLYYVDFIAKLSARIFISPNSAKGKADSSRTINSLDKEHSFDYNLEDNPVALLRLMAIDSTELHYTGIITIESIDYKVVQVKVGTKWWDVYFDQKDGTLSKLITPQVDMDPLIGNGPVYSKDMICYRSFKKYGDFLLPDKIEKIDTRHEFTLRKKLSWITINKPFPASVFAPEPSYTSRAEYNISPISDSLFVLEQSGNYENRRSLLWINHKGEINMFTDLPNLEEFNKSEYEIVKSKLKGHVLKNIYNIKNHSWLSGLTYYFSQNIHITAPKGVGILSDENSSSNPKEDSIRFSVRKKGLFTTFDREFQNDSVKALILNPKRDQANDNIWVSYYLPNEKIVYLDGNPYSADSSSKNVRPGEKLLYDIIQSKSLKVERIVYSGAYINNAPLFMTFQDFETRIKNTDSSIYNKDKR</sequence>
<gene>
    <name evidence="2" type="ORF">IEE83_29955</name>
</gene>
<reference evidence="3" key="1">
    <citation type="submission" date="2023-07" db="EMBL/GenBank/DDBJ databases">
        <title>Dyadobacter sp. nov 'subterranea' isolated from contaminted grondwater.</title>
        <authorList>
            <person name="Szabo I."/>
            <person name="Al-Omari J."/>
            <person name="Szerdahelyi S.G."/>
            <person name="Rado J."/>
        </authorList>
    </citation>
    <scope>NUCLEOTIDE SEQUENCE [LARGE SCALE GENOMIC DNA]</scope>
    <source>
        <strain evidence="3">UP-52</strain>
    </source>
</reference>
<evidence type="ECO:0008006" key="4">
    <source>
        <dbReference type="Google" id="ProtNLM"/>
    </source>
</evidence>
<accession>A0ABR9WKV5</accession>
<keyword evidence="1" id="KW-0732">Signal</keyword>
<comment type="caution">
    <text evidence="2">The sequence shown here is derived from an EMBL/GenBank/DDBJ whole genome shotgun (WGS) entry which is preliminary data.</text>
</comment>
<organism evidence="2 3">
    <name type="scientific">Dyadobacter subterraneus</name>
    <dbReference type="NCBI Taxonomy" id="2773304"/>
    <lineage>
        <taxon>Bacteria</taxon>
        <taxon>Pseudomonadati</taxon>
        <taxon>Bacteroidota</taxon>
        <taxon>Cytophagia</taxon>
        <taxon>Cytophagales</taxon>
        <taxon>Spirosomataceae</taxon>
        <taxon>Dyadobacter</taxon>
    </lineage>
</organism>